<protein>
    <submittedName>
        <fullName evidence="2">Tripartite tricarboxylate transporter family receptor</fullName>
    </submittedName>
</protein>
<organism evidence="2 3">
    <name type="scientific">Delftia lacustris</name>
    <dbReference type="NCBI Taxonomy" id="558537"/>
    <lineage>
        <taxon>Bacteria</taxon>
        <taxon>Pseudomonadati</taxon>
        <taxon>Pseudomonadota</taxon>
        <taxon>Betaproteobacteria</taxon>
        <taxon>Burkholderiales</taxon>
        <taxon>Comamonadaceae</taxon>
        <taxon>Delftia</taxon>
    </lineage>
</organism>
<dbReference type="Gene3D" id="3.40.190.150">
    <property type="entry name" value="Bordetella uptake gene, domain 1"/>
    <property type="match status" value="1"/>
</dbReference>
<dbReference type="InterPro" id="IPR042100">
    <property type="entry name" value="Bug_dom1"/>
</dbReference>
<evidence type="ECO:0000313" key="3">
    <source>
        <dbReference type="Proteomes" id="UP000183417"/>
    </source>
</evidence>
<comment type="similarity">
    <text evidence="1">Belongs to the UPF0065 (bug) family.</text>
</comment>
<dbReference type="Pfam" id="PF03401">
    <property type="entry name" value="TctC"/>
    <property type="match status" value="1"/>
</dbReference>
<keyword evidence="2" id="KW-0675">Receptor</keyword>
<name>A0A1H3TVN5_9BURK</name>
<evidence type="ECO:0000256" key="1">
    <source>
        <dbReference type="ARBA" id="ARBA00006987"/>
    </source>
</evidence>
<sequence>MSVSGLPALLEPIKSGKVLAAGVRSKERDVGAPDVVSAAETPELESLDFYFWTGLLAPKGMLQDALEKVNAAFAGMLREEQVCSHFKDYGVMFSESQTLAQSGQFVTKRRADWATVIKQSGFKKN</sequence>
<dbReference type="InterPro" id="IPR005064">
    <property type="entry name" value="BUG"/>
</dbReference>
<accession>A0A1H3TVN5</accession>
<dbReference type="PANTHER" id="PTHR42928:SF5">
    <property type="entry name" value="BLR1237 PROTEIN"/>
    <property type="match status" value="1"/>
</dbReference>
<dbReference type="GeneID" id="94692615"/>
<dbReference type="RefSeq" id="WP_016446910.1">
    <property type="nucleotide sequence ID" value="NZ_CP141274.1"/>
</dbReference>
<gene>
    <name evidence="2" type="ORF">SAMN05421547_1334</name>
</gene>
<dbReference type="PANTHER" id="PTHR42928">
    <property type="entry name" value="TRICARBOXYLATE-BINDING PROTEIN"/>
    <property type="match status" value="1"/>
</dbReference>
<dbReference type="Gene3D" id="3.40.190.10">
    <property type="entry name" value="Periplasmic binding protein-like II"/>
    <property type="match status" value="1"/>
</dbReference>
<dbReference type="EMBL" id="FNPE01000033">
    <property type="protein sequence ID" value="SDZ54118.1"/>
    <property type="molecule type" value="Genomic_DNA"/>
</dbReference>
<proteinExistence type="inferred from homology"/>
<dbReference type="Proteomes" id="UP000183417">
    <property type="component" value="Unassembled WGS sequence"/>
</dbReference>
<dbReference type="AlphaFoldDB" id="A0A1H3TVN5"/>
<reference evidence="2 3" key="1">
    <citation type="submission" date="2016-10" db="EMBL/GenBank/DDBJ databases">
        <authorList>
            <person name="de Groot N.N."/>
        </authorList>
    </citation>
    <scope>NUCLEOTIDE SEQUENCE [LARGE SCALE GENOMIC DNA]</scope>
    <source>
        <strain evidence="2 3">LMG 24775</strain>
    </source>
</reference>
<evidence type="ECO:0000313" key="2">
    <source>
        <dbReference type="EMBL" id="SDZ54118.1"/>
    </source>
</evidence>